<dbReference type="PROSITE" id="PS51257">
    <property type="entry name" value="PROKAR_LIPOPROTEIN"/>
    <property type="match status" value="1"/>
</dbReference>
<evidence type="ECO:0000256" key="4">
    <source>
        <dbReference type="ARBA" id="ARBA00022729"/>
    </source>
</evidence>
<reference evidence="5 6" key="1">
    <citation type="submission" date="2021-06" db="EMBL/GenBank/DDBJ databases">
        <authorList>
            <person name="Criscuolo A."/>
        </authorList>
    </citation>
    <scope>NUCLEOTIDE SEQUENCE [LARGE SCALE GENOMIC DNA]</scope>
    <source>
        <strain evidence="6">CIP 111802</strain>
    </source>
</reference>
<dbReference type="Pfam" id="PF13416">
    <property type="entry name" value="SBP_bac_8"/>
    <property type="match status" value="1"/>
</dbReference>
<proteinExistence type="inferred from homology"/>
<dbReference type="InterPro" id="IPR006059">
    <property type="entry name" value="SBP"/>
</dbReference>
<dbReference type="InterPro" id="IPR050490">
    <property type="entry name" value="Bact_solute-bd_prot1"/>
</dbReference>
<name>A0ABM8VH31_9BACL</name>
<gene>
    <name evidence="5" type="ORF">PAECIP111802_02654</name>
</gene>
<organism evidence="5 6">
    <name type="scientific">Paenibacillus allorhizosphaerae</name>
    <dbReference type="NCBI Taxonomy" id="2849866"/>
    <lineage>
        <taxon>Bacteria</taxon>
        <taxon>Bacillati</taxon>
        <taxon>Bacillota</taxon>
        <taxon>Bacilli</taxon>
        <taxon>Bacillales</taxon>
        <taxon>Paenibacillaceae</taxon>
        <taxon>Paenibacillus</taxon>
    </lineage>
</organism>
<comment type="subcellular location">
    <subcellularLocation>
        <location evidence="1">Cell envelope</location>
    </subcellularLocation>
</comment>
<sequence>MRKTVPTLLTMLLIVSGCSGQTGNVSNTQAEKEVVDSKPVTLKLYNYGALNEEMYQRLFVEPVKKKYPHITLEKIERAKVPPEQIAVNGLELDIITGWGSLLDQFADHKLLADMTPVIKKHNIDLNRIDTANLEGVKLQSGTISPGGLYALPFGYNFYALFYNKNIFDKFGVAYPPDGMTWDDAVALGRKLTRNVDGIQYKGLDPEGVEKVSNSLSLPYVDPVTMKASLNNDGWKKVFQLLKTINDIPGNEFKITNHSGTVNRFMKDKNVAMLAAPEVLNSLVNLDFDWDLAEYPFFQERPHTSGMLQTFVLQLGSNSKQPDAAMQVIQLALSDEVQMTLSKSGNMLSVLKDQTIQKSFGMEHPLLKNKHIEAILKTKAAPYVIQTRFTTKTRNILELKYRDFAEGKKDVNTALREAQEEAEAYIASEKKN</sequence>
<evidence type="ECO:0000256" key="2">
    <source>
        <dbReference type="ARBA" id="ARBA00008520"/>
    </source>
</evidence>
<dbReference type="RefSeq" id="WP_218098981.1">
    <property type="nucleotide sequence ID" value="NZ_CAJVCE010000006.1"/>
</dbReference>
<keyword evidence="4" id="KW-0732">Signal</keyword>
<evidence type="ECO:0000313" key="5">
    <source>
        <dbReference type="EMBL" id="CAG7640500.1"/>
    </source>
</evidence>
<evidence type="ECO:0000256" key="1">
    <source>
        <dbReference type="ARBA" id="ARBA00004196"/>
    </source>
</evidence>
<protein>
    <recommendedName>
        <fullName evidence="7">Extracellular solute-binding protein</fullName>
    </recommendedName>
</protein>
<accession>A0ABM8VH31</accession>
<dbReference type="Proteomes" id="UP000730618">
    <property type="component" value="Unassembled WGS sequence"/>
</dbReference>
<dbReference type="EMBL" id="CAJVCE010000006">
    <property type="protein sequence ID" value="CAG7640500.1"/>
    <property type="molecule type" value="Genomic_DNA"/>
</dbReference>
<comment type="similarity">
    <text evidence="2">Belongs to the bacterial solute-binding protein 1 family.</text>
</comment>
<dbReference type="PANTHER" id="PTHR43649:SF31">
    <property type="entry name" value="SN-GLYCEROL-3-PHOSPHATE-BINDING PERIPLASMIC PROTEIN UGPB"/>
    <property type="match status" value="1"/>
</dbReference>
<dbReference type="PANTHER" id="PTHR43649">
    <property type="entry name" value="ARABINOSE-BINDING PROTEIN-RELATED"/>
    <property type="match status" value="1"/>
</dbReference>
<keyword evidence="6" id="KW-1185">Reference proteome</keyword>
<evidence type="ECO:0000313" key="6">
    <source>
        <dbReference type="Proteomes" id="UP000730618"/>
    </source>
</evidence>
<evidence type="ECO:0008006" key="7">
    <source>
        <dbReference type="Google" id="ProtNLM"/>
    </source>
</evidence>
<keyword evidence="3" id="KW-0813">Transport</keyword>
<evidence type="ECO:0000256" key="3">
    <source>
        <dbReference type="ARBA" id="ARBA00022448"/>
    </source>
</evidence>
<comment type="caution">
    <text evidence="5">The sequence shown here is derived from an EMBL/GenBank/DDBJ whole genome shotgun (WGS) entry which is preliminary data.</text>
</comment>